<keyword evidence="4" id="KW-1185">Reference proteome</keyword>
<dbReference type="PROSITE" id="PS51257">
    <property type="entry name" value="PROKAR_LIPOPROTEIN"/>
    <property type="match status" value="1"/>
</dbReference>
<evidence type="ECO:0008006" key="5">
    <source>
        <dbReference type="Google" id="ProtNLM"/>
    </source>
</evidence>
<evidence type="ECO:0000256" key="2">
    <source>
        <dbReference type="SAM" id="SignalP"/>
    </source>
</evidence>
<dbReference type="Proteomes" id="UP000197783">
    <property type="component" value="Unassembled WGS sequence"/>
</dbReference>
<feature type="chain" id="PRO_5012783456" description="Invasion associated locus B (IalB) protein" evidence="2">
    <location>
        <begin position="26"/>
        <end position="175"/>
    </location>
</feature>
<name>A0A245ZQ60_9SPHN</name>
<evidence type="ECO:0000256" key="1">
    <source>
        <dbReference type="SAM" id="MobiDB-lite"/>
    </source>
</evidence>
<proteinExistence type="predicted"/>
<dbReference type="RefSeq" id="WP_088331057.1">
    <property type="nucleotide sequence ID" value="NZ_NBBJ01000001.1"/>
</dbReference>
<gene>
    <name evidence="3" type="ORF">SPMU_01900</name>
</gene>
<comment type="caution">
    <text evidence="3">The sequence shown here is derived from an EMBL/GenBank/DDBJ whole genome shotgun (WGS) entry which is preliminary data.</text>
</comment>
<sequence length="175" mass="18014">MRLLLAAALLIPLSIAGCVAPPADAPPPPPPVAPPPPPAPKPAPLAGDWQDWPFTPGTWRYAREAGGTRATFGQGGGAPQLSLRCDLANRQVILSRPGTASGAMTIRTTSSTRAVPVQIAAGAAPSAQVVFAAREPLLDAMAFSRGRVAIQQQGAPTLVLPSYAEIGRVIEDCRG</sequence>
<dbReference type="AlphaFoldDB" id="A0A245ZQ60"/>
<feature type="compositionally biased region" description="Pro residues" evidence="1">
    <location>
        <begin position="23"/>
        <end position="43"/>
    </location>
</feature>
<protein>
    <recommendedName>
        <fullName evidence="5">Invasion associated locus B (IalB) protein</fullName>
    </recommendedName>
</protein>
<feature type="signal peptide" evidence="2">
    <location>
        <begin position="1"/>
        <end position="25"/>
    </location>
</feature>
<dbReference type="EMBL" id="NBBJ01000001">
    <property type="protein sequence ID" value="OWK31870.1"/>
    <property type="molecule type" value="Genomic_DNA"/>
</dbReference>
<keyword evidence="2" id="KW-0732">Signal</keyword>
<evidence type="ECO:0000313" key="4">
    <source>
        <dbReference type="Proteomes" id="UP000197783"/>
    </source>
</evidence>
<organism evidence="3 4">
    <name type="scientific">Sphingomonas mucosissima</name>
    <dbReference type="NCBI Taxonomy" id="370959"/>
    <lineage>
        <taxon>Bacteria</taxon>
        <taxon>Pseudomonadati</taxon>
        <taxon>Pseudomonadota</taxon>
        <taxon>Alphaproteobacteria</taxon>
        <taxon>Sphingomonadales</taxon>
        <taxon>Sphingomonadaceae</taxon>
        <taxon>Sphingomonas</taxon>
    </lineage>
</organism>
<accession>A0A245ZQ60</accession>
<feature type="region of interest" description="Disordered" evidence="1">
    <location>
        <begin position="22"/>
        <end position="49"/>
    </location>
</feature>
<evidence type="ECO:0000313" key="3">
    <source>
        <dbReference type="EMBL" id="OWK31870.1"/>
    </source>
</evidence>
<reference evidence="3 4" key="1">
    <citation type="submission" date="2017-03" db="EMBL/GenBank/DDBJ databases">
        <title>Genome sequence of Sphingomonas mucosissima DSM 17494.</title>
        <authorList>
            <person name="Poehlein A."/>
            <person name="Wuebbeler J.H."/>
            <person name="Steinbuechel A."/>
            <person name="Daniel R."/>
        </authorList>
    </citation>
    <scope>NUCLEOTIDE SEQUENCE [LARGE SCALE GENOMIC DNA]</scope>
    <source>
        <strain evidence="3 4">DSM 17494</strain>
    </source>
</reference>